<evidence type="ECO:0000256" key="4">
    <source>
        <dbReference type="ARBA" id="ARBA00023163"/>
    </source>
</evidence>
<evidence type="ECO:0000313" key="7">
    <source>
        <dbReference type="Proteomes" id="UP000427716"/>
    </source>
</evidence>
<keyword evidence="4" id="KW-0804">Transcription</keyword>
<dbReference type="InterPro" id="IPR036388">
    <property type="entry name" value="WH-like_DNA-bd_sf"/>
</dbReference>
<dbReference type="InterPro" id="IPR036390">
    <property type="entry name" value="WH_DNA-bd_sf"/>
</dbReference>
<sequence>MNPLHLDTQQLLTFLAVAETGSFSSAALRLHISQPAVSKRLAQLEDRLGFALFDRMGQRVVLTYRGEQLLPAVREMQSCLDDIVTAAEVSGEALGGRLALSLSHYAGLHLLPGVLERFSERYPQVLLDLSFHDSERAIDQVATGETALAYATLPPRLDDRVRTRVLWEEVMQPVVARRHCPGGMPAGLEAIGKRLPLILPAEATSTRTAIDRWLDDRQLLPPAIIEINQLDSIAVLAATGVGWAVLPPTLLRDDLVRLDLGDPGGNGDDRLPHRRLGEITPLGRAPHPLAEAFSELVDAAATLQGPAENVAD</sequence>
<evidence type="ECO:0000256" key="3">
    <source>
        <dbReference type="ARBA" id="ARBA00023125"/>
    </source>
</evidence>
<evidence type="ECO:0000256" key="1">
    <source>
        <dbReference type="ARBA" id="ARBA00009437"/>
    </source>
</evidence>
<dbReference type="Proteomes" id="UP000427716">
    <property type="component" value="Chromosome"/>
</dbReference>
<dbReference type="EMBL" id="CP046415">
    <property type="protein sequence ID" value="QGT78512.1"/>
    <property type="molecule type" value="Genomic_DNA"/>
</dbReference>
<dbReference type="AlphaFoldDB" id="A0A6I6DAD7"/>
<dbReference type="Gene3D" id="1.10.10.10">
    <property type="entry name" value="Winged helix-like DNA-binding domain superfamily/Winged helix DNA-binding domain"/>
    <property type="match status" value="1"/>
</dbReference>
<accession>A0A6I6DAD7</accession>
<comment type="similarity">
    <text evidence="1">Belongs to the LysR transcriptional regulatory family.</text>
</comment>
<dbReference type="Pfam" id="PF00126">
    <property type="entry name" value="HTH_1"/>
    <property type="match status" value="1"/>
</dbReference>
<name>A0A6I6DAD7_9GAMM</name>
<proteinExistence type="inferred from homology"/>
<dbReference type="PANTHER" id="PTHR30126:SF81">
    <property type="entry name" value="HTH-TYPE TRANSCRIPTIONAL REGULATOR ILVY"/>
    <property type="match status" value="1"/>
</dbReference>
<dbReference type="RefSeq" id="WP_156573947.1">
    <property type="nucleotide sequence ID" value="NZ_CP046415.1"/>
</dbReference>
<evidence type="ECO:0000256" key="2">
    <source>
        <dbReference type="ARBA" id="ARBA00023015"/>
    </source>
</evidence>
<dbReference type="PROSITE" id="PS50931">
    <property type="entry name" value="HTH_LYSR"/>
    <property type="match status" value="1"/>
</dbReference>
<dbReference type="PANTHER" id="PTHR30126">
    <property type="entry name" value="HTH-TYPE TRANSCRIPTIONAL REGULATOR"/>
    <property type="match status" value="1"/>
</dbReference>
<dbReference type="SUPFAM" id="SSF46785">
    <property type="entry name" value="Winged helix' DNA-binding domain"/>
    <property type="match status" value="1"/>
</dbReference>
<dbReference type="FunFam" id="1.10.10.10:FF:000001">
    <property type="entry name" value="LysR family transcriptional regulator"/>
    <property type="match status" value="1"/>
</dbReference>
<reference evidence="6 7" key="1">
    <citation type="submission" date="2019-11" db="EMBL/GenBank/DDBJ databases">
        <authorList>
            <person name="Zhang J."/>
            <person name="Sun C."/>
        </authorList>
    </citation>
    <scope>NUCLEOTIDE SEQUENCE [LARGE SCALE GENOMIC DNA]</scope>
    <source>
        <strain evidence="7">sp2</strain>
    </source>
</reference>
<protein>
    <submittedName>
        <fullName evidence="6">LysR family transcriptional regulator</fullName>
    </submittedName>
</protein>
<dbReference type="CDD" id="cd05466">
    <property type="entry name" value="PBP2_LTTR_substrate"/>
    <property type="match status" value="1"/>
</dbReference>
<dbReference type="PRINTS" id="PR00039">
    <property type="entry name" value="HTHLYSR"/>
</dbReference>
<keyword evidence="2" id="KW-0805">Transcription regulation</keyword>
<dbReference type="KEGG" id="ghl:GM160_06155"/>
<dbReference type="Gene3D" id="3.40.190.10">
    <property type="entry name" value="Periplasmic binding protein-like II"/>
    <property type="match status" value="2"/>
</dbReference>
<dbReference type="InterPro" id="IPR000847">
    <property type="entry name" value="LysR_HTH_N"/>
</dbReference>
<feature type="domain" description="HTH lysR-type" evidence="5">
    <location>
        <begin position="6"/>
        <end position="63"/>
    </location>
</feature>
<dbReference type="Pfam" id="PF03466">
    <property type="entry name" value="LysR_substrate"/>
    <property type="match status" value="1"/>
</dbReference>
<keyword evidence="3" id="KW-0238">DNA-binding</keyword>
<dbReference type="InterPro" id="IPR005119">
    <property type="entry name" value="LysR_subst-bd"/>
</dbReference>
<gene>
    <name evidence="6" type="ORF">GM160_06155</name>
</gene>
<keyword evidence="7" id="KW-1185">Reference proteome</keyword>
<dbReference type="GO" id="GO:0000976">
    <property type="term" value="F:transcription cis-regulatory region binding"/>
    <property type="evidence" value="ECO:0007669"/>
    <property type="project" value="TreeGrafter"/>
</dbReference>
<dbReference type="GO" id="GO:0003700">
    <property type="term" value="F:DNA-binding transcription factor activity"/>
    <property type="evidence" value="ECO:0007669"/>
    <property type="project" value="InterPro"/>
</dbReference>
<evidence type="ECO:0000259" key="5">
    <source>
        <dbReference type="PROSITE" id="PS50931"/>
    </source>
</evidence>
<dbReference type="SUPFAM" id="SSF53850">
    <property type="entry name" value="Periplasmic binding protein-like II"/>
    <property type="match status" value="1"/>
</dbReference>
<organism evidence="6 7">
    <name type="scientific">Guyparkeria halophila</name>
    <dbReference type="NCBI Taxonomy" id="47960"/>
    <lineage>
        <taxon>Bacteria</taxon>
        <taxon>Pseudomonadati</taxon>
        <taxon>Pseudomonadota</taxon>
        <taxon>Gammaproteobacteria</taxon>
        <taxon>Chromatiales</taxon>
        <taxon>Thioalkalibacteraceae</taxon>
        <taxon>Guyparkeria</taxon>
    </lineage>
</organism>
<evidence type="ECO:0000313" key="6">
    <source>
        <dbReference type="EMBL" id="QGT78512.1"/>
    </source>
</evidence>